<feature type="domain" description="Fe2OG dioxygenase" evidence="5">
    <location>
        <begin position="213"/>
        <end position="315"/>
    </location>
</feature>
<evidence type="ECO:0000256" key="3">
    <source>
        <dbReference type="ARBA" id="ARBA00023004"/>
    </source>
</evidence>
<evidence type="ECO:0000259" key="5">
    <source>
        <dbReference type="PROSITE" id="PS51471"/>
    </source>
</evidence>
<dbReference type="PANTHER" id="PTHR47991">
    <property type="entry name" value="OXOGLUTARATE/IRON-DEPENDENT DIOXYGENASE"/>
    <property type="match status" value="1"/>
</dbReference>
<keyword evidence="2 4" id="KW-0479">Metal-binding</keyword>
<dbReference type="Pfam" id="PF14226">
    <property type="entry name" value="DIOX_N"/>
    <property type="match status" value="1"/>
</dbReference>
<dbReference type="GO" id="GO:0016491">
    <property type="term" value="F:oxidoreductase activity"/>
    <property type="evidence" value="ECO:0007669"/>
    <property type="project" value="UniProtKB-KW"/>
</dbReference>
<organism evidence="6">
    <name type="scientific">Araucaria cunninghamii</name>
    <name type="common">Hoop pine</name>
    <name type="synonym">Moreton Bay pine</name>
    <dbReference type="NCBI Taxonomy" id="56994"/>
    <lineage>
        <taxon>Eukaryota</taxon>
        <taxon>Viridiplantae</taxon>
        <taxon>Streptophyta</taxon>
        <taxon>Embryophyta</taxon>
        <taxon>Tracheophyta</taxon>
        <taxon>Spermatophyta</taxon>
        <taxon>Pinopsida</taxon>
        <taxon>Pinidae</taxon>
        <taxon>Conifers II</taxon>
        <taxon>Araucariales</taxon>
        <taxon>Araucariaceae</taxon>
        <taxon>Araucaria</taxon>
    </lineage>
</organism>
<name>A0A0D6R2C9_ARACU</name>
<protein>
    <recommendedName>
        <fullName evidence="5">Fe2OG dioxygenase domain-containing protein</fullName>
    </recommendedName>
</protein>
<keyword evidence="3 4" id="KW-0408">Iron</keyword>
<dbReference type="GO" id="GO:0046872">
    <property type="term" value="F:metal ion binding"/>
    <property type="evidence" value="ECO:0007669"/>
    <property type="project" value="UniProtKB-KW"/>
</dbReference>
<evidence type="ECO:0000256" key="1">
    <source>
        <dbReference type="ARBA" id="ARBA00008056"/>
    </source>
</evidence>
<dbReference type="AlphaFoldDB" id="A0A0D6R2C9"/>
<dbReference type="InterPro" id="IPR044861">
    <property type="entry name" value="IPNS-like_FE2OG_OXY"/>
</dbReference>
<dbReference type="EMBL" id="GCKF01038740">
    <property type="protein sequence ID" value="JAG96050.1"/>
    <property type="molecule type" value="Transcribed_RNA"/>
</dbReference>
<reference evidence="6" key="1">
    <citation type="submission" date="2015-03" db="EMBL/GenBank/DDBJ databases">
        <title>A transcriptome of Araucaria cunninghamii, an australian fine timber species.</title>
        <authorList>
            <person name="Jing Yi C.J.Y."/>
            <person name="Yin San L.Y.S."/>
            <person name="Abdul Karim S.S."/>
            <person name="Wan Azmi N.N."/>
            <person name="Hercus R.R."/>
            <person name="Croft L.L."/>
        </authorList>
    </citation>
    <scope>NUCLEOTIDE SEQUENCE</scope>
    <source>
        <strain evidence="6">MI0301</strain>
        <tissue evidence="6">Leaf</tissue>
    </source>
</reference>
<dbReference type="InterPro" id="IPR027443">
    <property type="entry name" value="IPNS-like_sf"/>
</dbReference>
<proteinExistence type="inferred from homology"/>
<evidence type="ECO:0000313" key="6">
    <source>
        <dbReference type="EMBL" id="JAG96050.1"/>
    </source>
</evidence>
<comment type="similarity">
    <text evidence="1 4">Belongs to the iron/ascorbate-dependent oxidoreductase family.</text>
</comment>
<sequence length="365" mass="41343">MFSSMTIPDLSTGKLLSFSVPIVQELASENPHALPEKYVASMDERPIVTENSHASESGGIPIVDMSILQGQHAQRQNELEKLALAGEDWGFFQVINHGISESLMDRMRTVVKGFFLLPLEEKVKYAMQDKQGYGQAFVATEDQRLDWADILFLYTKPLERRLLSQWPTAPSDFRETMEEYVTETQKLAEWLLRLLAEGAGIHPDCFHRSFGEFVGGVRMNYYPPCPRPDLVLGLSPHSDATGITILLQDDQCQWEALHIRKDGEWISVPFVAGALVINIGDMLEVISNGRYKSIEHRAVTNDKKERVSIAAFYNPRGEGEFGPVEELVDDEHPCLYRRVKIKDYVLHYLATRLEGKKAIQFAKVS</sequence>
<evidence type="ECO:0000256" key="2">
    <source>
        <dbReference type="ARBA" id="ARBA00022723"/>
    </source>
</evidence>
<keyword evidence="4" id="KW-0560">Oxidoreductase</keyword>
<dbReference type="InterPro" id="IPR005123">
    <property type="entry name" value="Oxoglu/Fe-dep_dioxygenase_dom"/>
</dbReference>
<dbReference type="InterPro" id="IPR050295">
    <property type="entry name" value="Plant_2OG-oxidoreductases"/>
</dbReference>
<dbReference type="PROSITE" id="PS51471">
    <property type="entry name" value="FE2OG_OXY"/>
    <property type="match status" value="1"/>
</dbReference>
<dbReference type="SUPFAM" id="SSF51197">
    <property type="entry name" value="Clavaminate synthase-like"/>
    <property type="match status" value="1"/>
</dbReference>
<evidence type="ECO:0000256" key="4">
    <source>
        <dbReference type="RuleBase" id="RU003682"/>
    </source>
</evidence>
<dbReference type="InterPro" id="IPR026992">
    <property type="entry name" value="DIOX_N"/>
</dbReference>
<dbReference type="Gene3D" id="2.60.120.330">
    <property type="entry name" value="B-lactam Antibiotic, Isopenicillin N Synthase, Chain"/>
    <property type="match status" value="1"/>
</dbReference>
<dbReference type="Pfam" id="PF03171">
    <property type="entry name" value="2OG-FeII_Oxy"/>
    <property type="match status" value="1"/>
</dbReference>
<dbReference type="FunFam" id="2.60.120.330:FF:000079">
    <property type="entry name" value="Protein SRG1"/>
    <property type="match status" value="1"/>
</dbReference>
<accession>A0A0D6R2C9</accession>